<dbReference type="Pfam" id="PF00171">
    <property type="entry name" value="Aldedh"/>
    <property type="match status" value="1"/>
</dbReference>
<dbReference type="Proteomes" id="UP000192448">
    <property type="component" value="Unassembled WGS sequence"/>
</dbReference>
<dbReference type="PANTHER" id="PTHR11699">
    <property type="entry name" value="ALDEHYDE DEHYDROGENASE-RELATED"/>
    <property type="match status" value="1"/>
</dbReference>
<evidence type="ECO:0000256" key="6">
    <source>
        <dbReference type="PROSITE-ProRule" id="PRU10007"/>
    </source>
</evidence>
<dbReference type="InterPro" id="IPR015590">
    <property type="entry name" value="Aldehyde_DH_dom"/>
</dbReference>
<dbReference type="InterPro" id="IPR016162">
    <property type="entry name" value="Ald_DH_N"/>
</dbReference>
<dbReference type="RefSeq" id="WP_083167523.1">
    <property type="nucleotide sequence ID" value="NZ_MVHF01000035.1"/>
</dbReference>
<evidence type="ECO:0000313" key="10">
    <source>
        <dbReference type="Proteomes" id="UP000192448"/>
    </source>
</evidence>
<dbReference type="EC" id="1.2.1.79" evidence="3"/>
<dbReference type="InterPro" id="IPR016163">
    <property type="entry name" value="Ald_DH_C"/>
</dbReference>
<dbReference type="STRING" id="1927124.BST13_27010"/>
<feature type="active site" evidence="6">
    <location>
        <position position="256"/>
    </location>
</feature>
<dbReference type="GO" id="GO:0036243">
    <property type="term" value="F:succinate-semialdehyde dehydrogenase (NADP+) activity"/>
    <property type="evidence" value="ECO:0007669"/>
    <property type="project" value="UniProtKB-EC"/>
</dbReference>
<dbReference type="FunFam" id="3.40.605.10:FF:000007">
    <property type="entry name" value="NAD/NADP-dependent betaine aldehyde dehydrogenase"/>
    <property type="match status" value="1"/>
</dbReference>
<reference evidence="9 10" key="1">
    <citation type="submission" date="2017-02" db="EMBL/GenBank/DDBJ databases">
        <title>The new phylogeny of genus Mycobacterium.</title>
        <authorList>
            <person name="Tortoli E."/>
            <person name="Trovato A."/>
            <person name="Cirillo D.M."/>
        </authorList>
    </citation>
    <scope>NUCLEOTIDE SEQUENCE [LARGE SCALE GENOMIC DNA]</scope>
    <source>
        <strain evidence="9 10">RW6</strain>
    </source>
</reference>
<keyword evidence="2 7" id="KW-0560">Oxidoreductase</keyword>
<evidence type="ECO:0000256" key="1">
    <source>
        <dbReference type="ARBA" id="ARBA00009986"/>
    </source>
</evidence>
<dbReference type="InterPro" id="IPR029510">
    <property type="entry name" value="Ald_DH_CS_GLU"/>
</dbReference>
<evidence type="ECO:0000313" key="9">
    <source>
        <dbReference type="EMBL" id="ORA29782.1"/>
    </source>
</evidence>
<dbReference type="InterPro" id="IPR016161">
    <property type="entry name" value="Ald_DH/histidinol_DH"/>
</dbReference>
<name>A0A1X0AIC9_9MYCO</name>
<dbReference type="Gene3D" id="3.40.605.10">
    <property type="entry name" value="Aldehyde Dehydrogenase, Chain A, domain 1"/>
    <property type="match status" value="1"/>
</dbReference>
<gene>
    <name evidence="9" type="ORF">BST13_27010</name>
</gene>
<dbReference type="Gene3D" id="3.40.309.10">
    <property type="entry name" value="Aldehyde Dehydrogenase, Chain A, domain 2"/>
    <property type="match status" value="1"/>
</dbReference>
<accession>A0A1X0AIC9</accession>
<feature type="domain" description="Aldehyde dehydrogenase" evidence="8">
    <location>
        <begin position="27"/>
        <end position="478"/>
    </location>
</feature>
<evidence type="ECO:0000256" key="7">
    <source>
        <dbReference type="RuleBase" id="RU003345"/>
    </source>
</evidence>
<organism evidence="9 10">
    <name type="scientific">Mycobacterium aquaticum</name>
    <dbReference type="NCBI Taxonomy" id="1927124"/>
    <lineage>
        <taxon>Bacteria</taxon>
        <taxon>Bacillati</taxon>
        <taxon>Actinomycetota</taxon>
        <taxon>Actinomycetes</taxon>
        <taxon>Mycobacteriales</taxon>
        <taxon>Mycobacteriaceae</taxon>
        <taxon>Mycobacterium</taxon>
    </lineage>
</organism>
<sequence length="494" mass="52416">MSVDYADVEDVRVDTRHWIGGRRVSSDTTFTDISPIDEQPIAQVHAGGEAEVDAAVAAAREAFAGWAALPVKQRAEILRAVADGIDARRDELARVETRDNGSLLRSHQRGVMPRVAMNFRYFADLAESIAHPIDEVRGHRQRVSFDPAGVVAIITPWNAPLMLATWRIGPALAAGNTVVLKPPEWAPLTASLLADIAHEAGLPAGVFNVVQGTGAGAGAPLTRHPGISRLSFTGSVPTAGVIAEAAAKNIVPLSFELGGKSPLLIFDDADLDLTVDLAVEQFDNAGQVCLGAFRVLVHESLHDEFLDRVLAKAKSVVQGDPRDPATDVSALVSRPHFERVCGFVERALADGARAVLGGGPNEDLGGLYFRPTILVDARPGSEILTEEVFGPVLTIQTFADEDEGIAMANSTRFGLAATLVTGDPERAERVSALLNAGTVWVNCFFVRDLGAPFGGNGKSGIGREGGPWSFDFYCDVKNTVFSPNGWTTGNGGNS</sequence>
<proteinExistence type="inferred from homology"/>
<dbReference type="FunFam" id="3.40.309.10:FF:000012">
    <property type="entry name" value="Betaine aldehyde dehydrogenase"/>
    <property type="match status" value="1"/>
</dbReference>
<evidence type="ECO:0000256" key="4">
    <source>
        <dbReference type="ARBA" id="ARBA00039663"/>
    </source>
</evidence>
<comment type="caution">
    <text evidence="9">The sequence shown here is derived from an EMBL/GenBank/DDBJ whole genome shotgun (WGS) entry which is preliminary data.</text>
</comment>
<protein>
    <recommendedName>
        <fullName evidence="4">Putative succinate-semialdehyde dehydrogenase [NADP(+)] 2</fullName>
        <ecNumber evidence="3">1.2.1.79</ecNumber>
    </recommendedName>
</protein>
<evidence type="ECO:0000256" key="3">
    <source>
        <dbReference type="ARBA" id="ARBA00039122"/>
    </source>
</evidence>
<evidence type="ECO:0000256" key="5">
    <source>
        <dbReference type="ARBA" id="ARBA00048559"/>
    </source>
</evidence>
<dbReference type="EMBL" id="MVHF01000035">
    <property type="protein sequence ID" value="ORA29782.1"/>
    <property type="molecule type" value="Genomic_DNA"/>
</dbReference>
<dbReference type="PROSITE" id="PS00687">
    <property type="entry name" value="ALDEHYDE_DEHYDR_GLU"/>
    <property type="match status" value="1"/>
</dbReference>
<comment type="catalytic activity">
    <reaction evidence="5">
        <text>succinate semialdehyde + NADP(+) + H2O = succinate + NADPH + 2 H(+)</text>
        <dbReference type="Rhea" id="RHEA:13213"/>
        <dbReference type="ChEBI" id="CHEBI:15377"/>
        <dbReference type="ChEBI" id="CHEBI:15378"/>
        <dbReference type="ChEBI" id="CHEBI:30031"/>
        <dbReference type="ChEBI" id="CHEBI:57706"/>
        <dbReference type="ChEBI" id="CHEBI:57783"/>
        <dbReference type="ChEBI" id="CHEBI:58349"/>
        <dbReference type="EC" id="1.2.1.79"/>
    </reaction>
</comment>
<keyword evidence="10" id="KW-1185">Reference proteome</keyword>
<dbReference type="OrthoDB" id="6882680at2"/>
<dbReference type="SUPFAM" id="SSF53720">
    <property type="entry name" value="ALDH-like"/>
    <property type="match status" value="1"/>
</dbReference>
<evidence type="ECO:0000256" key="2">
    <source>
        <dbReference type="ARBA" id="ARBA00023002"/>
    </source>
</evidence>
<evidence type="ECO:0000259" key="8">
    <source>
        <dbReference type="Pfam" id="PF00171"/>
    </source>
</evidence>
<comment type="similarity">
    <text evidence="1 7">Belongs to the aldehyde dehydrogenase family.</text>
</comment>
<dbReference type="AlphaFoldDB" id="A0A1X0AIC9"/>
<dbReference type="CDD" id="cd07093">
    <property type="entry name" value="ALDH_F8_HMSADH"/>
    <property type="match status" value="1"/>
</dbReference>